<evidence type="ECO:0000313" key="2">
    <source>
        <dbReference type="Proteomes" id="UP001597045"/>
    </source>
</evidence>
<gene>
    <name evidence="1" type="ORF">ACFQ1S_30815</name>
</gene>
<comment type="caution">
    <text evidence="1">The sequence shown here is derived from an EMBL/GenBank/DDBJ whole genome shotgun (WGS) entry which is preliminary data.</text>
</comment>
<accession>A0ABW3MG22</accession>
<dbReference type="InterPro" id="IPR035198">
    <property type="entry name" value="SU10_MCP"/>
</dbReference>
<evidence type="ECO:0000313" key="1">
    <source>
        <dbReference type="EMBL" id="MFD1049607.1"/>
    </source>
</evidence>
<dbReference type="EMBL" id="JBHTIS010002284">
    <property type="protein sequence ID" value="MFD1049607.1"/>
    <property type="molecule type" value="Genomic_DNA"/>
</dbReference>
<feature type="non-terminal residue" evidence="1">
    <location>
        <position position="1"/>
    </location>
</feature>
<proteinExistence type="predicted"/>
<name>A0ABW3MG22_9PSEU</name>
<reference evidence="2" key="1">
    <citation type="journal article" date="2019" name="Int. J. Syst. Evol. Microbiol.">
        <title>The Global Catalogue of Microorganisms (GCM) 10K type strain sequencing project: providing services to taxonomists for standard genome sequencing and annotation.</title>
        <authorList>
            <consortium name="The Broad Institute Genomics Platform"/>
            <consortium name="The Broad Institute Genome Sequencing Center for Infectious Disease"/>
            <person name="Wu L."/>
            <person name="Ma J."/>
        </authorList>
    </citation>
    <scope>NUCLEOTIDE SEQUENCE [LARGE SCALE GENOMIC DNA]</scope>
    <source>
        <strain evidence="2">JCM 31486</strain>
    </source>
</reference>
<sequence length="257" mass="27868">DAPSPETRVRGQDRNVLEIHQETVGVSYTRQAAQNMFAATGSPNPNAAAIGGTNAVANEMDWQTRQALVQIARDVEVGFLVGKMQEPTDNSTVRKTKGIIDATKTNVITNANPAALTEKMVLDLLQKVWESGGIQVSETAVLMCNGWQKRVLTNEFITKKQYREESRNVAGVNVTTIETDFGRLGIMLNRYMPADTVQVASLDQCAPVLLETPGRGFLFSEPLGKSGASDKAQIYGEISLEFGPEIAHGKITNLATS</sequence>
<keyword evidence="2" id="KW-1185">Reference proteome</keyword>
<organism evidence="1 2">
    <name type="scientific">Kibdelosporangium lantanae</name>
    <dbReference type="NCBI Taxonomy" id="1497396"/>
    <lineage>
        <taxon>Bacteria</taxon>
        <taxon>Bacillati</taxon>
        <taxon>Actinomycetota</taxon>
        <taxon>Actinomycetes</taxon>
        <taxon>Pseudonocardiales</taxon>
        <taxon>Pseudonocardiaceae</taxon>
        <taxon>Kibdelosporangium</taxon>
    </lineage>
</organism>
<dbReference type="Pfam" id="PF17236">
    <property type="entry name" value="SU10_MCP"/>
    <property type="match status" value="1"/>
</dbReference>
<protein>
    <submittedName>
        <fullName evidence="1">DUF5309 family protein</fullName>
    </submittedName>
</protein>
<dbReference type="Proteomes" id="UP001597045">
    <property type="component" value="Unassembled WGS sequence"/>
</dbReference>